<reference evidence="1 2" key="1">
    <citation type="submission" date="2019-03" db="EMBL/GenBank/DDBJ databases">
        <title>First draft genome of Liparis tanakae, snailfish: a comprehensive survey of snailfish specific genes.</title>
        <authorList>
            <person name="Kim W."/>
            <person name="Song I."/>
            <person name="Jeong J.-H."/>
            <person name="Kim D."/>
            <person name="Kim S."/>
            <person name="Ryu S."/>
            <person name="Song J.Y."/>
            <person name="Lee S.K."/>
        </authorList>
    </citation>
    <scope>NUCLEOTIDE SEQUENCE [LARGE SCALE GENOMIC DNA]</scope>
    <source>
        <tissue evidence="1">Muscle</tissue>
    </source>
</reference>
<dbReference type="AlphaFoldDB" id="A0A4Z2HLV5"/>
<dbReference type="EMBL" id="SRLO01000228">
    <property type="protein sequence ID" value="TNN65924.1"/>
    <property type="molecule type" value="Genomic_DNA"/>
</dbReference>
<accession>A0A4Z2HLV5</accession>
<sequence length="245" mass="26264">MTSGIRGLDVQLAEEEALVVCGVCWRLRHRRAALGRRGPGPPRSRLSCLFGPWPAPRFGPVPCSGALETGGFLRYPVGQLGHLATGLDVGIEPVSVPLPPPALVASGAFVLAGGLPLQRLLLPPLCVFPPQLLGQLVPARLDQLLAGKLPLYLVVAVRLDLGLGLAQRVAPGPPRPPGGLAVQALPARLLEHDLGHHSHLRSLHPKFSHHQFSLFLPRSLQPAGHDERRHRIVHVFDSGLPQIRG</sequence>
<proteinExistence type="predicted"/>
<comment type="caution">
    <text evidence="1">The sequence shown here is derived from an EMBL/GenBank/DDBJ whole genome shotgun (WGS) entry which is preliminary data.</text>
</comment>
<evidence type="ECO:0000313" key="2">
    <source>
        <dbReference type="Proteomes" id="UP000314294"/>
    </source>
</evidence>
<protein>
    <submittedName>
        <fullName evidence="1">Uncharacterized protein</fullName>
    </submittedName>
</protein>
<gene>
    <name evidence="1" type="ORF">EYF80_023924</name>
</gene>
<dbReference type="Proteomes" id="UP000314294">
    <property type="component" value="Unassembled WGS sequence"/>
</dbReference>
<evidence type="ECO:0000313" key="1">
    <source>
        <dbReference type="EMBL" id="TNN65924.1"/>
    </source>
</evidence>
<keyword evidence="2" id="KW-1185">Reference proteome</keyword>
<name>A0A4Z2HLV5_9TELE</name>
<organism evidence="1 2">
    <name type="scientific">Liparis tanakae</name>
    <name type="common">Tanaka's snailfish</name>
    <dbReference type="NCBI Taxonomy" id="230148"/>
    <lineage>
        <taxon>Eukaryota</taxon>
        <taxon>Metazoa</taxon>
        <taxon>Chordata</taxon>
        <taxon>Craniata</taxon>
        <taxon>Vertebrata</taxon>
        <taxon>Euteleostomi</taxon>
        <taxon>Actinopterygii</taxon>
        <taxon>Neopterygii</taxon>
        <taxon>Teleostei</taxon>
        <taxon>Neoteleostei</taxon>
        <taxon>Acanthomorphata</taxon>
        <taxon>Eupercaria</taxon>
        <taxon>Perciformes</taxon>
        <taxon>Cottioidei</taxon>
        <taxon>Cottales</taxon>
        <taxon>Liparidae</taxon>
        <taxon>Liparis</taxon>
    </lineage>
</organism>